<reference evidence="1" key="1">
    <citation type="submission" date="2019-04" db="EMBL/GenBank/DDBJ databases">
        <title>Microbes associate with the intestines of laboratory mice.</title>
        <authorList>
            <person name="Navarre W."/>
            <person name="Wong E."/>
            <person name="Huang K."/>
            <person name="Tropini C."/>
            <person name="Ng K."/>
            <person name="Yu B."/>
        </authorList>
    </citation>
    <scope>NUCLEOTIDE SEQUENCE</scope>
    <source>
        <strain evidence="1">NM04_E33</strain>
    </source>
</reference>
<accession>A0AC61RIU5</accession>
<gene>
    <name evidence="1" type="primary">ilvN</name>
    <name evidence="1" type="ORF">E5331_04810</name>
</gene>
<keyword evidence="2" id="KW-1185">Reference proteome</keyword>
<evidence type="ECO:0000313" key="2">
    <source>
        <dbReference type="Proteomes" id="UP000306319"/>
    </source>
</evidence>
<dbReference type="EC" id="2.2.1.6" evidence="1"/>
<evidence type="ECO:0000313" key="1">
    <source>
        <dbReference type="EMBL" id="TGY79700.1"/>
    </source>
</evidence>
<comment type="caution">
    <text evidence="1">The sequence shown here is derived from an EMBL/GenBank/DDBJ whole genome shotgun (WGS) entry which is preliminary data.</text>
</comment>
<dbReference type="Proteomes" id="UP000306319">
    <property type="component" value="Unassembled WGS sequence"/>
</dbReference>
<proteinExistence type="predicted"/>
<sequence length="183" mass="21272">MEKQLFTITVFTENQVSLLHQISMVFSRRCLNIESLTVSACSIPGVHKFTITCKSEREMMEHVVKQIEKRIDVLRAFLHTDDEIVFQEVALYKVPTASVLATDEIEHIIRTHGARVLEIQPEYTIFEKTGHTDEVKALFDKLKHLGLRQFVRSGRVAVTKAPMEYVDEFLQNQENRRQQLENK</sequence>
<organism evidence="1 2">
    <name type="scientific">Lepagella muris</name>
    <dbReference type="NCBI Taxonomy" id="3032870"/>
    <lineage>
        <taxon>Bacteria</taxon>
        <taxon>Pseudomonadati</taxon>
        <taxon>Bacteroidota</taxon>
        <taxon>Bacteroidia</taxon>
        <taxon>Bacteroidales</taxon>
        <taxon>Muribaculaceae</taxon>
        <taxon>Lepagella</taxon>
    </lineage>
</organism>
<name>A0AC61RIU5_9BACT</name>
<keyword evidence="1" id="KW-0808">Transferase</keyword>
<dbReference type="EMBL" id="SRYB01000005">
    <property type="protein sequence ID" value="TGY79700.1"/>
    <property type="molecule type" value="Genomic_DNA"/>
</dbReference>
<protein>
    <submittedName>
        <fullName evidence="1">Acetolactate synthase small subunit</fullName>
        <ecNumber evidence="1">2.2.1.6</ecNumber>
    </submittedName>
</protein>